<protein>
    <submittedName>
        <fullName evidence="2">Hypothetical_protein</fullName>
    </submittedName>
</protein>
<evidence type="ECO:0000313" key="3">
    <source>
        <dbReference type="Proteomes" id="UP001642409"/>
    </source>
</evidence>
<evidence type="ECO:0000313" key="1">
    <source>
        <dbReference type="EMBL" id="CAI9940995.1"/>
    </source>
</evidence>
<gene>
    <name evidence="1" type="ORF">HINF_LOCUS28640</name>
    <name evidence="2" type="ORF">HINF_LOCUS51867</name>
</gene>
<proteinExistence type="predicted"/>
<organism evidence="1">
    <name type="scientific">Hexamita inflata</name>
    <dbReference type="NCBI Taxonomy" id="28002"/>
    <lineage>
        <taxon>Eukaryota</taxon>
        <taxon>Metamonada</taxon>
        <taxon>Diplomonadida</taxon>
        <taxon>Hexamitidae</taxon>
        <taxon>Hexamitinae</taxon>
        <taxon>Hexamita</taxon>
    </lineage>
</organism>
<reference evidence="2 3" key="2">
    <citation type="submission" date="2024-07" db="EMBL/GenBank/DDBJ databases">
        <authorList>
            <person name="Akdeniz Z."/>
        </authorList>
    </citation>
    <scope>NUCLEOTIDE SEQUENCE [LARGE SCALE GENOMIC DNA]</scope>
</reference>
<dbReference type="EMBL" id="CAXDID020000255">
    <property type="protein sequence ID" value="CAL6065492.1"/>
    <property type="molecule type" value="Genomic_DNA"/>
</dbReference>
<name>A0AA86PJM5_9EUKA</name>
<dbReference type="EMBL" id="CATOUU010000686">
    <property type="protein sequence ID" value="CAI9940995.1"/>
    <property type="molecule type" value="Genomic_DNA"/>
</dbReference>
<reference evidence="1" key="1">
    <citation type="submission" date="2023-06" db="EMBL/GenBank/DDBJ databases">
        <authorList>
            <person name="Kurt Z."/>
        </authorList>
    </citation>
    <scope>NUCLEOTIDE SEQUENCE</scope>
</reference>
<sequence>MFYYETDRPNLLTINWTHSELQSPFNSNQIKQFYPEIRINGIMNGHSLFQDYPVLSRTKTLYITNCILDLSKMEGDFDYINLINCECVNDFVNCTSKSLNTYHSTLYVNQIHTLNVSNQVHITSSHIDYQHLHQLVYISIINLTILDNKVNLSLLSGNFSSVTFRQCEIIENSFNFKAKSICISNCQYSAESIESFDCETLGIFASGNKQLIQLPLKSKATRKTADLRGCTLDLSGVAGNWTELDCQDCVLDKSMHIDKYLQGNQKTVLRLKHCELSDLDQLTGKWYQICIYDSYFRALQVSDQNIVSISVNVENVNINDFSCFQTSHIRISKCAVKSVPENSVLEFNECNLSLAPNQINSNSIRIRNCNLINFSVLNLPINSISFRGAQHHEYQLLYDSYIKSFNINKRMKWNLNKRVKQEQKRIQIKQKLVQNIFICNSKMLTTIQQLFPGSE</sequence>
<evidence type="ECO:0000313" key="2">
    <source>
        <dbReference type="EMBL" id="CAL6065492.1"/>
    </source>
</evidence>
<keyword evidence="3" id="KW-1185">Reference proteome</keyword>
<accession>A0AA86PJM5</accession>
<dbReference type="AlphaFoldDB" id="A0AA86PJM5"/>
<dbReference type="Proteomes" id="UP001642409">
    <property type="component" value="Unassembled WGS sequence"/>
</dbReference>
<comment type="caution">
    <text evidence="1">The sequence shown here is derived from an EMBL/GenBank/DDBJ whole genome shotgun (WGS) entry which is preliminary data.</text>
</comment>